<accession>A0ABP1R7U4</accession>
<feature type="compositionally biased region" description="Basic residues" evidence="3">
    <location>
        <begin position="1116"/>
        <end position="1130"/>
    </location>
</feature>
<feature type="compositionally biased region" description="Polar residues" evidence="3">
    <location>
        <begin position="3081"/>
        <end position="3095"/>
    </location>
</feature>
<feature type="domain" description="DH" evidence="4">
    <location>
        <begin position="3012"/>
        <end position="3217"/>
    </location>
</feature>
<feature type="region of interest" description="Disordered" evidence="3">
    <location>
        <begin position="2063"/>
        <end position="2084"/>
    </location>
</feature>
<feature type="compositionally biased region" description="Low complexity" evidence="3">
    <location>
        <begin position="1408"/>
        <end position="1419"/>
    </location>
</feature>
<dbReference type="PANTHER" id="PTHR46006:SF5">
    <property type="entry name" value="DH DOMAIN-CONTAINING PROTEIN"/>
    <property type="match status" value="1"/>
</dbReference>
<feature type="compositionally biased region" description="Polar residues" evidence="3">
    <location>
        <begin position="783"/>
        <end position="810"/>
    </location>
</feature>
<dbReference type="SUPFAM" id="SSF48065">
    <property type="entry name" value="DBL homology domain (DH-domain)"/>
    <property type="match status" value="1"/>
</dbReference>
<dbReference type="InterPro" id="IPR051480">
    <property type="entry name" value="Endocytic_GEF_Adapter"/>
</dbReference>
<feature type="compositionally biased region" description="Low complexity" evidence="3">
    <location>
        <begin position="1040"/>
        <end position="1055"/>
    </location>
</feature>
<feature type="region of interest" description="Disordered" evidence="3">
    <location>
        <begin position="2578"/>
        <end position="2618"/>
    </location>
</feature>
<keyword evidence="2" id="KW-0963">Cytoplasm</keyword>
<gene>
    <name evidence="5" type="ORF">ODALV1_LOCUS19697</name>
</gene>
<feature type="region of interest" description="Disordered" evidence="3">
    <location>
        <begin position="771"/>
        <end position="817"/>
    </location>
</feature>
<feature type="region of interest" description="Disordered" evidence="3">
    <location>
        <begin position="432"/>
        <end position="463"/>
    </location>
</feature>
<feature type="compositionally biased region" description="Low complexity" evidence="3">
    <location>
        <begin position="2258"/>
        <end position="2281"/>
    </location>
</feature>
<dbReference type="EMBL" id="CAXLJM020000067">
    <property type="protein sequence ID" value="CAL8122152.1"/>
    <property type="molecule type" value="Genomic_DNA"/>
</dbReference>
<feature type="region of interest" description="Disordered" evidence="3">
    <location>
        <begin position="2541"/>
        <end position="2565"/>
    </location>
</feature>
<feature type="compositionally biased region" description="Acidic residues" evidence="3">
    <location>
        <begin position="1327"/>
        <end position="1341"/>
    </location>
</feature>
<feature type="compositionally biased region" description="Low complexity" evidence="3">
    <location>
        <begin position="651"/>
        <end position="698"/>
    </location>
</feature>
<feature type="region of interest" description="Disordered" evidence="3">
    <location>
        <begin position="1037"/>
        <end position="1163"/>
    </location>
</feature>
<dbReference type="CDD" id="cd00160">
    <property type="entry name" value="RhoGEF"/>
    <property type="match status" value="1"/>
</dbReference>
<feature type="compositionally biased region" description="Polar residues" evidence="3">
    <location>
        <begin position="1866"/>
        <end position="1894"/>
    </location>
</feature>
<evidence type="ECO:0000313" key="5">
    <source>
        <dbReference type="EMBL" id="CAL8122152.1"/>
    </source>
</evidence>
<dbReference type="SMART" id="SM00325">
    <property type="entry name" value="RhoGEF"/>
    <property type="match status" value="1"/>
</dbReference>
<feature type="compositionally biased region" description="Low complexity" evidence="3">
    <location>
        <begin position="2975"/>
        <end position="2998"/>
    </location>
</feature>
<feature type="compositionally biased region" description="Basic and acidic residues" evidence="3">
    <location>
        <begin position="2862"/>
        <end position="2876"/>
    </location>
</feature>
<feature type="region of interest" description="Disordered" evidence="3">
    <location>
        <begin position="244"/>
        <end position="310"/>
    </location>
</feature>
<feature type="region of interest" description="Disordered" evidence="3">
    <location>
        <begin position="3081"/>
        <end position="3100"/>
    </location>
</feature>
<feature type="compositionally biased region" description="Polar residues" evidence="3">
    <location>
        <begin position="72"/>
        <end position="85"/>
    </location>
</feature>
<feature type="compositionally biased region" description="Pro residues" evidence="3">
    <location>
        <begin position="1996"/>
        <end position="2006"/>
    </location>
</feature>
<feature type="region of interest" description="Disordered" evidence="3">
    <location>
        <begin position="2642"/>
        <end position="2672"/>
    </location>
</feature>
<feature type="compositionally biased region" description="Polar residues" evidence="3">
    <location>
        <begin position="1665"/>
        <end position="1676"/>
    </location>
</feature>
<feature type="region of interest" description="Disordered" evidence="3">
    <location>
        <begin position="551"/>
        <end position="713"/>
    </location>
</feature>
<feature type="region of interest" description="Disordered" evidence="3">
    <location>
        <begin position="372"/>
        <end position="404"/>
    </location>
</feature>
<feature type="compositionally biased region" description="Polar residues" evidence="3">
    <location>
        <begin position="633"/>
        <end position="642"/>
    </location>
</feature>
<protein>
    <recommendedName>
        <fullName evidence="4">DH domain-containing protein</fullName>
    </recommendedName>
</protein>
<feature type="region of interest" description="Disordered" evidence="3">
    <location>
        <begin position="969"/>
        <end position="994"/>
    </location>
</feature>
<feature type="region of interest" description="Disordered" evidence="3">
    <location>
        <begin position="1731"/>
        <end position="1755"/>
    </location>
</feature>
<feature type="compositionally biased region" description="Polar residues" evidence="3">
    <location>
        <begin position="2474"/>
        <end position="2493"/>
    </location>
</feature>
<feature type="region of interest" description="Disordered" evidence="3">
    <location>
        <begin position="2960"/>
        <end position="3004"/>
    </location>
</feature>
<dbReference type="PANTHER" id="PTHR46006">
    <property type="entry name" value="RHO GUANINE NUCLEOTIDE EXCHANGE FACTOR AT 64C, ISOFORM A"/>
    <property type="match status" value="1"/>
</dbReference>
<feature type="compositionally biased region" description="Low complexity" evidence="3">
    <location>
        <begin position="2749"/>
        <end position="2765"/>
    </location>
</feature>
<feature type="compositionally biased region" description="Low complexity" evidence="3">
    <location>
        <begin position="868"/>
        <end position="904"/>
    </location>
</feature>
<feature type="compositionally biased region" description="Low complexity" evidence="3">
    <location>
        <begin position="86"/>
        <end position="105"/>
    </location>
</feature>
<feature type="region of interest" description="Disordered" evidence="3">
    <location>
        <begin position="1271"/>
        <end position="1294"/>
    </location>
</feature>
<reference evidence="5 6" key="1">
    <citation type="submission" date="2024-08" db="EMBL/GenBank/DDBJ databases">
        <authorList>
            <person name="Cucini C."/>
            <person name="Frati F."/>
        </authorList>
    </citation>
    <scope>NUCLEOTIDE SEQUENCE [LARGE SCALE GENOMIC DNA]</scope>
</reference>
<feature type="compositionally biased region" description="Low complexity" evidence="3">
    <location>
        <begin position="599"/>
        <end position="631"/>
    </location>
</feature>
<feature type="region of interest" description="Disordered" evidence="3">
    <location>
        <begin position="72"/>
        <end position="105"/>
    </location>
</feature>
<feature type="compositionally biased region" description="Polar residues" evidence="3">
    <location>
        <begin position="1078"/>
        <end position="1095"/>
    </location>
</feature>
<feature type="region of interest" description="Disordered" evidence="3">
    <location>
        <begin position="1525"/>
        <end position="1593"/>
    </location>
</feature>
<dbReference type="InterPro" id="IPR035899">
    <property type="entry name" value="DBL_dom_sf"/>
</dbReference>
<feature type="region of interest" description="Disordered" evidence="3">
    <location>
        <begin position="2705"/>
        <end position="2815"/>
    </location>
</feature>
<feature type="compositionally biased region" description="Pro residues" evidence="3">
    <location>
        <begin position="588"/>
        <end position="598"/>
    </location>
</feature>
<evidence type="ECO:0000256" key="2">
    <source>
        <dbReference type="ARBA" id="ARBA00022490"/>
    </source>
</evidence>
<feature type="compositionally biased region" description="Low complexity" evidence="3">
    <location>
        <begin position="432"/>
        <end position="447"/>
    </location>
</feature>
<feature type="compositionally biased region" description="Low complexity" evidence="3">
    <location>
        <begin position="1525"/>
        <end position="1547"/>
    </location>
</feature>
<feature type="compositionally biased region" description="Polar residues" evidence="3">
    <location>
        <begin position="380"/>
        <end position="404"/>
    </location>
</feature>
<feature type="compositionally biased region" description="Polar residues" evidence="3">
    <location>
        <begin position="969"/>
        <end position="981"/>
    </location>
</feature>
<feature type="compositionally biased region" description="Low complexity" evidence="3">
    <location>
        <begin position="563"/>
        <end position="573"/>
    </location>
</feature>
<feature type="region of interest" description="Disordered" evidence="3">
    <location>
        <begin position="2909"/>
        <end position="2940"/>
    </location>
</feature>
<organism evidence="5 6">
    <name type="scientific">Orchesella dallaii</name>
    <dbReference type="NCBI Taxonomy" id="48710"/>
    <lineage>
        <taxon>Eukaryota</taxon>
        <taxon>Metazoa</taxon>
        <taxon>Ecdysozoa</taxon>
        <taxon>Arthropoda</taxon>
        <taxon>Hexapoda</taxon>
        <taxon>Collembola</taxon>
        <taxon>Entomobryomorpha</taxon>
        <taxon>Entomobryoidea</taxon>
        <taxon>Orchesellidae</taxon>
        <taxon>Orchesellinae</taxon>
        <taxon>Orchesella</taxon>
    </lineage>
</organism>
<feature type="compositionally biased region" description="Low complexity" evidence="3">
    <location>
        <begin position="1796"/>
        <end position="1853"/>
    </location>
</feature>
<feature type="region of interest" description="Disordered" evidence="3">
    <location>
        <begin position="1633"/>
        <end position="1704"/>
    </location>
</feature>
<feature type="compositionally biased region" description="Low complexity" evidence="3">
    <location>
        <begin position="2587"/>
        <end position="2611"/>
    </location>
</feature>
<feature type="compositionally biased region" description="Low complexity" evidence="3">
    <location>
        <begin position="2007"/>
        <end position="2019"/>
    </location>
</feature>
<evidence type="ECO:0000313" key="6">
    <source>
        <dbReference type="Proteomes" id="UP001642540"/>
    </source>
</evidence>
<evidence type="ECO:0000256" key="1">
    <source>
        <dbReference type="ARBA" id="ARBA00004496"/>
    </source>
</evidence>
<feature type="region of interest" description="Disordered" evidence="3">
    <location>
        <begin position="2422"/>
        <end position="2456"/>
    </location>
</feature>
<feature type="compositionally biased region" description="Basic and acidic residues" evidence="3">
    <location>
        <begin position="1067"/>
        <end position="1077"/>
    </location>
</feature>
<feature type="region of interest" description="Disordered" evidence="3">
    <location>
        <begin position="1966"/>
        <end position="2024"/>
    </location>
</feature>
<comment type="subcellular location">
    <subcellularLocation>
        <location evidence="1">Cytoplasm</location>
    </subcellularLocation>
</comment>
<feature type="compositionally biased region" description="Polar residues" evidence="3">
    <location>
        <begin position="2123"/>
        <end position="2137"/>
    </location>
</feature>
<dbReference type="InterPro" id="IPR000219">
    <property type="entry name" value="DH_dom"/>
</dbReference>
<evidence type="ECO:0000256" key="3">
    <source>
        <dbReference type="SAM" id="MobiDB-lite"/>
    </source>
</evidence>
<sequence>MKELYDPVYYPPSIQGFNDDYHHQPQNHQYQRHNVNVQRQQSTSSSKTSVLGRFLKLGKSKSDASGYLNSATLSTSTSGRANNVPSSSSNSHYSFTGHGSSSSTTVDPVAQEVDEFRLSPSVRVARGPVEKMVHKANSRKDVSRSHSWIYGSVKLPSDLPFGYGEAFSFDHNNSEEGDCENSGEVMTMTMEQVEREHQRGGGGHYLHTHAVQAMQIPRCQLDYFCTCDCGGGNQDFDMVLMSSSGRPLGPGGSVRGGRKGRSNGTNNNGPCQGCAREMAMKYGLPSSSSSSSKHRKNQGGGGATQSSESFVSSVRKLTWKSLKQVVKKRPSIETLKKMPMTHHQQMQSQAQQQILPEFLSAPIVPMPFLSPGALSGNGGENSKNPLANLSGGSTPSHYGNPRLNSSVVSYNNGAILNSSPNNSNHQQMLIASPLSSSSSSSTSGLMSHNPNGNPNEHLPEQGVLPQNAPNYFFPEKKGFYSSCNDIYGDEPPPHVTASVRVRPKRTRQPYEFPSEFGPVPNYEEEAQQLYHSEWDLRQVMSYDVWMSTTSHVKPRTESGALTPGSTKSSSGTKSRSHPHSNSSGNIHVPPPDYPPPEPLNTTSNPNPSNSSTFRPQSRSSSASASATAPISEKISTTITSGGSVKMPGTNSRSSRASLASLQSNHSSKSSSTSSSSSKSTAKNSQSSLSSTDTLTISSFANNPKKESKNNGNPIIKRSSILAADVSAYQLLKQQTKKQLSGVKSVQQPSQLVKQPIKPVITVPQPATELDDAFSESSDDLSDNAITGSASNTSNSNQNGNASKSISNPASSVADEAAKRGRVRIAGQGIRMALNNNNNNNISNRNKNQKGTTVSSAPAPPPPKSRGESSNNPNSSRTSTFSSYQTQNHQQQAQSSQTKTTKTTNMVLITRKETNSSGSDDEDDVWSDCHTDLPYYPQQNMKMMMEFKNELNQNQNQHVATNTNSKSISSLNSTLASTQPQPQREHQSKGVSMRVNGETVVNKNTMIVSANNGNNNHRNNHHHHQDNRSTFVTFEKPPVPKHQQQLPQQKQSQNSEESMEFEEYEFDQGGRAKEEQKTQVKLGNKTGTISNSNVVSLNVPRNPMANTNSNHPPNLHQNHHNHHPTYIKHSKGSQSSSSAAATGKFGALRRRKSRNGGAHNPGKLLQETIYEEELEHVDERDNLSGNQSISKSSGLNSKGHAVKIMVSTTSSPGPGALAPVLPTSTQIQSVKPILKNRERTYETPVINITNNNGISSSSSCISNDNNFTGLSSSSSSSSFTKFESASNNNSNSNGNNDIYFDSSVSTVSTASKKKVQFDSSKLVVCGGDSEENCSEEYDDDSDQWSAKSDEEEEEEQRKPEEKSVTLQNQNQQRKSEAFEASGNNDEDRTRTGLVDIDNGNGTGAFPNGNNSNQSQNEEQSIAASLAKAKARTSFEEEVARKAASFAKSRQAAEEQRKKKEKELKEKSSNHNHDDIDVNNLLLQNKKKETASLVVYGGCRTTGNGEEQQQQEKKMKEQQNQVVVIPRISTVNVSRNNNINSNTNSNINNGSKSKHQQQQQQDSHHLNNKRNSCTTNNRENSQRSNDRNGGYQDCGETSIQWDSEAEIFKNGNNQRVINPNSLLFHDTTRIRLQSRPALQENTFNSSSSSSPSSGGPGKGVNGRLTRLKQSNSFRSVSSMPLRPREPPPPPPPQSGGLKQHGHGLASVVPSRLQKALSTSTLLSKSTEKLHQLSLSSSSSSSSPTSKSNGNVSHYGVGGKLLPSKSQISLPLDFTTTSNQATKAVGIVGSVETLNLAATSTPTSTSKSSIYQKQNTSSSPSNSSQKTPSAIKSNKYQRASSSSSSSSTRSLANRSKSLTDKCEALEKVLNSSKRSPNYQPGLSLSRDNLSVSPQQPLKPSGSLPHLPTLTPPLPPQDMDSKNIEIVTKENDVSEIRIYSTSSVSNFNLDEENLPYQGIIYESTKTLITTTNPTNSDEKPNSSSNGSHPEIHYAATDLFPSPPIPNPTPTPQVAAPSASAPQSEFETSGKSVVLIIDNSKTPNKKGKSPLTYSQPIDTISKSKLGGVRALPQIPPPKEKTIIKAKQIPPETEIIYGGSHEPESEPLYDDVINHIEPPARPPPPKIPQNHNNNSSLKNTTGVGSLGRKSLSTKGKEYKILPPHQLGELPPLPPPPVPPHRTLTLPPLTQSSVSSSGQVVSSTLPCPACPPSLPPPNLPSKNLSEFHNRPLVIQESEEDYLEESSVTNNGFSDNINVNMNFRQNSSSSSAPISNGNNNNASNSTSNSQEDLEQEVDNLYNDIGTPTMLSSPSPSGLVIGQHVSASSSSSTMKSSTAAAFASAMKEAFLGAIKSMEFDRRSVHSSSSSSAGSTRQIQQQNGEHLNFNSSELIYDDTATALVINHSNSSGSKMQHAPLPQLPQNKTLVVSSPLNSKQDGNFGEENERENRGENEEKEEEHEPLYDDVLNLTQMEKTKEIISQNQNQNQLGGEYLSSNSSDSGTEDLPPPLPTQGPPPLTKVADFHFPLLPSIPLESSLKTSIETSKVEGKLMSENENVNQNESEDSSEKDVLDRTRSLLNELNEKLSKLNFTPEPSSSSSSASSTSPGASSFSSTSSSGVDSGEKSLSFKSHLAPGDFSTYISKVVISPSSESSGVEEDYNSEKNYSLSNGSDAASSSDENYKMSQVSKLVSETISLARGKFLENMKLSMLNGNTNNGAQNHPNNNNNQDNSSVGPGLLMMSTEKKKVGEGENCPKISSSTSSSSIRNNNRNNGKIVIEEEEDEPIYEEIGDNHPKQEVETCTIGNENDNDDNEEDRSTSPVYADAFDAKSMFDGASRNDILSFLESIRDRLTGAESTSSSESQSSSISSKKEGKFLEIVERNDSGIGSESSSLLTSTSTSTSKNVLEISKLNLPTATANSLSSSSSASERSSSPPEIEKDSESSPCPSLKQLCSDCNHVDLGLEEETGGSCKEHHHNHHHLSSSSSSSEDLKNSSTSASTSSSFSGRGVCRSCNRKRNEKKEIIMEIYETELKYGRDLRIISEEFYKPIQIAGLLAKEQLDQIFLNVDELSQINLELTSRLKMAIHKSTNANSNGETSTGTNKKSDDDLSDVNVGKIFLQLGESMMTAFENYCTRQASAGALLSQLEKEKELLRIFLRVSQMENTVLRRMNLPAFLMVPVQRVTRYPLLLSRLVKVTPPDHFSRDELQLAQEKIEQHLEHMNKTTREVASVKLWRRISIINGNSNSSNNNAPVHRRSNSDLDTSNIRIRKMAMDVMDWSNFNDVTCVIDNQLGSVHFNGKTMRNIYGCLLARGKDLDLLASKMDQDLFFPPAEDVVKDVKLVLVRVKNTRFCLLREPLCLSKCVVSQGENEFQDFIEINEITTKNTYFIQGLDKQSTGTWLKFLQCYSSCVGHWRRRRPALANIMMNGMIKHL</sequence>
<feature type="compositionally biased region" description="Acidic residues" evidence="3">
    <location>
        <begin position="2771"/>
        <end position="2782"/>
    </location>
</feature>
<feature type="compositionally biased region" description="Basic and acidic residues" evidence="3">
    <location>
        <begin position="2439"/>
        <end position="2455"/>
    </location>
</feature>
<dbReference type="Gene3D" id="1.20.900.10">
    <property type="entry name" value="Dbl homology (DH) domain"/>
    <property type="match status" value="1"/>
</dbReference>
<name>A0ABP1R7U4_9HEXA</name>
<evidence type="ECO:0000259" key="4">
    <source>
        <dbReference type="PROSITE" id="PS50010"/>
    </source>
</evidence>
<feature type="region of interest" description="Disordered" evidence="3">
    <location>
        <begin position="1009"/>
        <end position="1028"/>
    </location>
</feature>
<feature type="region of interest" description="Disordered" evidence="3">
    <location>
        <begin position="1327"/>
        <end position="1479"/>
    </location>
</feature>
<feature type="region of interest" description="Disordered" evidence="3">
    <location>
        <begin position="2846"/>
        <end position="2894"/>
    </location>
</feature>
<dbReference type="PROSITE" id="PS50010">
    <property type="entry name" value="DH_2"/>
    <property type="match status" value="1"/>
</dbReference>
<feature type="compositionally biased region" description="Basic and acidic residues" evidence="3">
    <location>
        <begin position="1854"/>
        <end position="1863"/>
    </location>
</feature>
<feature type="region of interest" description="Disordered" evidence="3">
    <location>
        <begin position="2251"/>
        <end position="2324"/>
    </location>
</feature>
<feature type="compositionally biased region" description="Low complexity" evidence="3">
    <location>
        <begin position="2883"/>
        <end position="2894"/>
    </location>
</feature>
<feature type="region of interest" description="Disordered" evidence="3">
    <location>
        <begin position="2108"/>
        <end position="2143"/>
    </location>
</feature>
<feature type="compositionally biased region" description="Acidic residues" evidence="3">
    <location>
        <begin position="771"/>
        <end position="781"/>
    </location>
</feature>
<feature type="compositionally biased region" description="Low complexity" evidence="3">
    <location>
        <begin position="2849"/>
        <end position="2861"/>
    </location>
</feature>
<dbReference type="Pfam" id="PF00621">
    <property type="entry name" value="RhoGEF"/>
    <property type="match status" value="1"/>
</dbReference>
<keyword evidence="6" id="KW-1185">Reference proteome</keyword>
<comment type="caution">
    <text evidence="5">The sequence shown here is derived from an EMBL/GenBank/DDBJ whole genome shotgun (WGS) entry which is preliminary data.</text>
</comment>
<feature type="region of interest" description="Disordered" evidence="3">
    <location>
        <begin position="830"/>
        <end position="905"/>
    </location>
</feature>
<feature type="compositionally biased region" description="Low complexity" evidence="3">
    <location>
        <begin position="834"/>
        <end position="845"/>
    </location>
</feature>
<feature type="compositionally biased region" description="Pro residues" evidence="3">
    <location>
        <begin position="2498"/>
        <end position="2510"/>
    </location>
</feature>
<dbReference type="Proteomes" id="UP001642540">
    <property type="component" value="Unassembled WGS sequence"/>
</dbReference>
<proteinExistence type="predicted"/>
<feature type="compositionally biased region" description="Low complexity" evidence="3">
    <location>
        <begin position="2705"/>
        <end position="2723"/>
    </location>
</feature>
<feature type="region of interest" description="Disordered" evidence="3">
    <location>
        <begin position="1796"/>
        <end position="1916"/>
    </location>
</feature>
<feature type="compositionally biased region" description="Polar residues" evidence="3">
    <location>
        <begin position="1567"/>
        <end position="1577"/>
    </location>
</feature>
<feature type="compositionally biased region" description="Low complexity" evidence="3">
    <location>
        <begin position="1731"/>
        <end position="1745"/>
    </location>
</feature>
<feature type="compositionally biased region" description="Low complexity" evidence="3">
    <location>
        <begin position="2913"/>
        <end position="2926"/>
    </location>
</feature>
<feature type="region of interest" description="Disordered" evidence="3">
    <location>
        <begin position="2474"/>
        <end position="2513"/>
    </location>
</feature>
<feature type="compositionally biased region" description="Acidic residues" evidence="3">
    <location>
        <begin position="1056"/>
        <end position="1065"/>
    </location>
</feature>
<feature type="compositionally biased region" description="Basic and acidic residues" evidence="3">
    <location>
        <begin position="1449"/>
        <end position="1474"/>
    </location>
</feature>